<keyword evidence="2" id="KW-1185">Reference proteome</keyword>
<sequence length="203" mass="22179">MDAEQGTDLPAPLSVSQQALIISAFTGSGKTYLATCRPPGGRLHPALPVVDLDSAPYSFLPGGTVRNPHFRRDYLSAILREAARPVILLVSTHGEVRSGMVALGLRYVLVYPARTLLDEWTDRLHRRGSGPEMLALIREHWDQFVGQCELQEGCAKVVLREGQYLTHVVQGPLGPEVQRISRSILGENGGLEGEDEESSNEPS</sequence>
<protein>
    <submittedName>
        <fullName evidence="1">Uncharacterized protein</fullName>
    </submittedName>
</protein>
<organism evidence="1 2">
    <name type="scientific">Phialemonium thermophilum</name>
    <dbReference type="NCBI Taxonomy" id="223376"/>
    <lineage>
        <taxon>Eukaryota</taxon>
        <taxon>Fungi</taxon>
        <taxon>Dikarya</taxon>
        <taxon>Ascomycota</taxon>
        <taxon>Pezizomycotina</taxon>
        <taxon>Sordariomycetes</taxon>
        <taxon>Sordariomycetidae</taxon>
        <taxon>Cephalothecales</taxon>
        <taxon>Cephalothecaceae</taxon>
        <taxon>Phialemonium</taxon>
    </lineage>
</organism>
<accession>A0ABR3WBC4</accession>
<dbReference type="EMBL" id="JAZHXJ010000545">
    <property type="protein sequence ID" value="KAL1857654.1"/>
    <property type="molecule type" value="Genomic_DNA"/>
</dbReference>
<proteinExistence type="predicted"/>
<name>A0ABR3WBC4_9PEZI</name>
<evidence type="ECO:0000313" key="2">
    <source>
        <dbReference type="Proteomes" id="UP001586593"/>
    </source>
</evidence>
<reference evidence="1 2" key="1">
    <citation type="journal article" date="2024" name="Commun. Biol.">
        <title>Comparative genomic analysis of thermophilic fungi reveals convergent evolutionary adaptations and gene losses.</title>
        <authorList>
            <person name="Steindorff A.S."/>
            <person name="Aguilar-Pontes M.V."/>
            <person name="Robinson A.J."/>
            <person name="Andreopoulos B."/>
            <person name="LaButti K."/>
            <person name="Kuo A."/>
            <person name="Mondo S."/>
            <person name="Riley R."/>
            <person name="Otillar R."/>
            <person name="Haridas S."/>
            <person name="Lipzen A."/>
            <person name="Grimwood J."/>
            <person name="Schmutz J."/>
            <person name="Clum A."/>
            <person name="Reid I.D."/>
            <person name="Moisan M.C."/>
            <person name="Butler G."/>
            <person name="Nguyen T.T.M."/>
            <person name="Dewar K."/>
            <person name="Conant G."/>
            <person name="Drula E."/>
            <person name="Henrissat B."/>
            <person name="Hansel C."/>
            <person name="Singer S."/>
            <person name="Hutchinson M.I."/>
            <person name="de Vries R.P."/>
            <person name="Natvig D.O."/>
            <person name="Powell A.J."/>
            <person name="Tsang A."/>
            <person name="Grigoriev I.V."/>
        </authorList>
    </citation>
    <scope>NUCLEOTIDE SEQUENCE [LARGE SCALE GENOMIC DNA]</scope>
    <source>
        <strain evidence="1 2">ATCC 24622</strain>
    </source>
</reference>
<comment type="caution">
    <text evidence="1">The sequence shown here is derived from an EMBL/GenBank/DDBJ whole genome shotgun (WGS) entry which is preliminary data.</text>
</comment>
<gene>
    <name evidence="1" type="ORF">VTK73DRAFT_7983</name>
</gene>
<dbReference type="Proteomes" id="UP001586593">
    <property type="component" value="Unassembled WGS sequence"/>
</dbReference>
<evidence type="ECO:0000313" key="1">
    <source>
        <dbReference type="EMBL" id="KAL1857654.1"/>
    </source>
</evidence>